<dbReference type="PROSITE" id="PS51257">
    <property type="entry name" value="PROKAR_LIPOPROTEIN"/>
    <property type="match status" value="1"/>
</dbReference>
<evidence type="ECO:0000256" key="4">
    <source>
        <dbReference type="ARBA" id="ARBA00022729"/>
    </source>
</evidence>
<name>A0ABT4YRA0_9VIBR</name>
<evidence type="ECO:0000256" key="8">
    <source>
        <dbReference type="ARBA" id="ARBA00023139"/>
    </source>
</evidence>
<evidence type="ECO:0000259" key="11">
    <source>
        <dbReference type="PROSITE" id="PS51935"/>
    </source>
</evidence>
<evidence type="ECO:0000256" key="5">
    <source>
        <dbReference type="ARBA" id="ARBA00022801"/>
    </source>
</evidence>
<keyword evidence="3" id="KW-0645">Protease</keyword>
<comment type="caution">
    <text evidence="12">The sequence shown here is derived from an EMBL/GenBank/DDBJ whole genome shotgun (WGS) entry which is preliminary data.</text>
</comment>
<dbReference type="PANTHER" id="PTHR47360:SF3">
    <property type="entry name" value="MUREIN DD-ENDOPEPTIDASE MEPS_MUREIN LD-CARBOXYPEPTIDASE"/>
    <property type="match status" value="1"/>
</dbReference>
<dbReference type="InterPro" id="IPR000064">
    <property type="entry name" value="NLP_P60_dom"/>
</dbReference>
<gene>
    <name evidence="12" type="ORF">PGX00_09830</name>
</gene>
<evidence type="ECO:0000256" key="1">
    <source>
        <dbReference type="ARBA" id="ARBA00004635"/>
    </source>
</evidence>
<evidence type="ECO:0000256" key="9">
    <source>
        <dbReference type="ARBA" id="ARBA00023288"/>
    </source>
</evidence>
<dbReference type="PANTHER" id="PTHR47360">
    <property type="entry name" value="MUREIN DD-ENDOPEPTIDASE MEPS/MUREIN LD-CARBOXYPEPTIDASE"/>
    <property type="match status" value="1"/>
</dbReference>
<feature type="chain" id="PRO_5045682420" evidence="10">
    <location>
        <begin position="25"/>
        <end position="163"/>
    </location>
</feature>
<protein>
    <submittedName>
        <fullName evidence="12">NlpC/P60 family protein</fullName>
    </submittedName>
</protein>
<feature type="domain" description="NlpC/P60" evidence="11">
    <location>
        <begin position="42"/>
        <end position="163"/>
    </location>
</feature>
<evidence type="ECO:0000256" key="10">
    <source>
        <dbReference type="SAM" id="SignalP"/>
    </source>
</evidence>
<dbReference type="PROSITE" id="PS51935">
    <property type="entry name" value="NLPC_P60"/>
    <property type="match status" value="1"/>
</dbReference>
<evidence type="ECO:0000313" key="12">
    <source>
        <dbReference type="EMBL" id="MDB1123932.1"/>
    </source>
</evidence>
<keyword evidence="13" id="KW-1185">Reference proteome</keyword>
<dbReference type="SUPFAM" id="SSF54001">
    <property type="entry name" value="Cysteine proteinases"/>
    <property type="match status" value="1"/>
</dbReference>
<evidence type="ECO:0000256" key="6">
    <source>
        <dbReference type="ARBA" id="ARBA00022807"/>
    </source>
</evidence>
<comment type="subcellular location">
    <subcellularLocation>
        <location evidence="1">Membrane</location>
        <topology evidence="1">Lipid-anchor</topology>
    </subcellularLocation>
</comment>
<sequence>MYYKPRAIIILISAFLFSACSSHKQSNAPSTLANSAQSIFIKESNSIYKQPFDTWQGTPYKYGGDSKNGVDCSAFVQRIYLETENRYLPRTTYEQSKLGTKIKLSQAKSGDLVFFKTTHKDRHVGIYLDDQHFMHASTSKGVIISRLNNPYWASVFWQVRRVN</sequence>
<dbReference type="Pfam" id="PF00877">
    <property type="entry name" value="NLPC_P60"/>
    <property type="match status" value="1"/>
</dbReference>
<dbReference type="InterPro" id="IPR038765">
    <property type="entry name" value="Papain-like_cys_pep_sf"/>
</dbReference>
<organism evidence="12 13">
    <name type="scientific">Vibrio algarum</name>
    <dbReference type="NCBI Taxonomy" id="3020714"/>
    <lineage>
        <taxon>Bacteria</taxon>
        <taxon>Pseudomonadati</taxon>
        <taxon>Pseudomonadota</taxon>
        <taxon>Gammaproteobacteria</taxon>
        <taxon>Vibrionales</taxon>
        <taxon>Vibrionaceae</taxon>
        <taxon>Vibrio</taxon>
    </lineage>
</organism>
<dbReference type="EMBL" id="JAQLOI010000001">
    <property type="protein sequence ID" value="MDB1123932.1"/>
    <property type="molecule type" value="Genomic_DNA"/>
</dbReference>
<dbReference type="InterPro" id="IPR052062">
    <property type="entry name" value="Murein_DD/LD_carboxypeptidase"/>
</dbReference>
<evidence type="ECO:0000256" key="2">
    <source>
        <dbReference type="ARBA" id="ARBA00007074"/>
    </source>
</evidence>
<keyword evidence="4 10" id="KW-0732">Signal</keyword>
<dbReference type="Gene3D" id="3.90.1720.10">
    <property type="entry name" value="endopeptidase domain like (from Nostoc punctiforme)"/>
    <property type="match status" value="1"/>
</dbReference>
<feature type="signal peptide" evidence="10">
    <location>
        <begin position="1"/>
        <end position="24"/>
    </location>
</feature>
<proteinExistence type="inferred from homology"/>
<keyword evidence="7" id="KW-0472">Membrane</keyword>
<dbReference type="Proteomes" id="UP001210678">
    <property type="component" value="Unassembled WGS sequence"/>
</dbReference>
<keyword evidence="9" id="KW-0449">Lipoprotein</keyword>
<evidence type="ECO:0000256" key="7">
    <source>
        <dbReference type="ARBA" id="ARBA00023136"/>
    </source>
</evidence>
<keyword evidence="8" id="KW-0564">Palmitate</keyword>
<keyword evidence="6" id="KW-0788">Thiol protease</keyword>
<dbReference type="RefSeq" id="WP_272135724.1">
    <property type="nucleotide sequence ID" value="NZ_JAQLOI010000001.1"/>
</dbReference>
<keyword evidence="5" id="KW-0378">Hydrolase</keyword>
<accession>A0ABT4YRA0</accession>
<evidence type="ECO:0000313" key="13">
    <source>
        <dbReference type="Proteomes" id="UP001210678"/>
    </source>
</evidence>
<evidence type="ECO:0000256" key="3">
    <source>
        <dbReference type="ARBA" id="ARBA00022670"/>
    </source>
</evidence>
<reference evidence="12 13" key="1">
    <citation type="submission" date="2023-01" db="EMBL/GenBank/DDBJ databases">
        <title>Vibrio sp. KJ40-1 sp.nov, isolated from marine algae.</title>
        <authorList>
            <person name="Butt M."/>
            <person name="Kim J.M.J."/>
            <person name="Jeon C.O.C."/>
        </authorList>
    </citation>
    <scope>NUCLEOTIDE SEQUENCE [LARGE SCALE GENOMIC DNA]</scope>
    <source>
        <strain evidence="12 13">KJ40-1</strain>
    </source>
</reference>
<comment type="similarity">
    <text evidence="2">Belongs to the peptidase C40 family.</text>
</comment>